<feature type="domain" description="C2H2-type" evidence="2">
    <location>
        <begin position="403"/>
        <end position="428"/>
    </location>
</feature>
<organism evidence="3 4">
    <name type="scientific">Canariomyces notabilis</name>
    <dbReference type="NCBI Taxonomy" id="2074819"/>
    <lineage>
        <taxon>Eukaryota</taxon>
        <taxon>Fungi</taxon>
        <taxon>Dikarya</taxon>
        <taxon>Ascomycota</taxon>
        <taxon>Pezizomycotina</taxon>
        <taxon>Sordariomycetes</taxon>
        <taxon>Sordariomycetidae</taxon>
        <taxon>Sordariales</taxon>
        <taxon>Chaetomiaceae</taxon>
        <taxon>Canariomyces</taxon>
    </lineage>
</organism>
<comment type="caution">
    <text evidence="3">The sequence shown here is derived from an EMBL/GenBank/DDBJ whole genome shotgun (WGS) entry which is preliminary data.</text>
</comment>
<reference evidence="3" key="1">
    <citation type="journal article" date="2023" name="Mol. Phylogenet. Evol.">
        <title>Genome-scale phylogeny and comparative genomics of the fungal order Sordariales.</title>
        <authorList>
            <person name="Hensen N."/>
            <person name="Bonometti L."/>
            <person name="Westerberg I."/>
            <person name="Brannstrom I.O."/>
            <person name="Guillou S."/>
            <person name="Cros-Aarteil S."/>
            <person name="Calhoun S."/>
            <person name="Haridas S."/>
            <person name="Kuo A."/>
            <person name="Mondo S."/>
            <person name="Pangilinan J."/>
            <person name="Riley R."/>
            <person name="LaButti K."/>
            <person name="Andreopoulos B."/>
            <person name="Lipzen A."/>
            <person name="Chen C."/>
            <person name="Yan M."/>
            <person name="Daum C."/>
            <person name="Ng V."/>
            <person name="Clum A."/>
            <person name="Steindorff A."/>
            <person name="Ohm R.A."/>
            <person name="Martin F."/>
            <person name="Silar P."/>
            <person name="Natvig D.O."/>
            <person name="Lalanne C."/>
            <person name="Gautier V."/>
            <person name="Ament-Velasquez S.L."/>
            <person name="Kruys A."/>
            <person name="Hutchinson M.I."/>
            <person name="Powell A.J."/>
            <person name="Barry K."/>
            <person name="Miller A.N."/>
            <person name="Grigoriev I.V."/>
            <person name="Debuchy R."/>
            <person name="Gladieux P."/>
            <person name="Hiltunen Thoren M."/>
            <person name="Johannesson H."/>
        </authorList>
    </citation>
    <scope>NUCLEOTIDE SEQUENCE</scope>
    <source>
        <strain evidence="3">CBS 508.74</strain>
    </source>
</reference>
<feature type="compositionally biased region" description="Basic and acidic residues" evidence="1">
    <location>
        <begin position="494"/>
        <end position="504"/>
    </location>
</feature>
<feature type="compositionally biased region" description="Basic residues" evidence="1">
    <location>
        <begin position="517"/>
        <end position="526"/>
    </location>
</feature>
<feature type="compositionally biased region" description="Polar residues" evidence="1">
    <location>
        <begin position="370"/>
        <end position="385"/>
    </location>
</feature>
<feature type="domain" description="C2H2-type" evidence="2">
    <location>
        <begin position="468"/>
        <end position="493"/>
    </location>
</feature>
<feature type="region of interest" description="Disordered" evidence="1">
    <location>
        <begin position="94"/>
        <end position="155"/>
    </location>
</feature>
<dbReference type="GO" id="GO:0006357">
    <property type="term" value="P:regulation of transcription by RNA polymerase II"/>
    <property type="evidence" value="ECO:0007669"/>
    <property type="project" value="TreeGrafter"/>
</dbReference>
<keyword evidence="4" id="KW-1185">Reference proteome</keyword>
<dbReference type="PANTHER" id="PTHR46179:SF19">
    <property type="entry name" value="C2H2 FINGER DOMAIN TRANSCRIPTION FACTOR (EUROFUNG)-RELATED"/>
    <property type="match status" value="1"/>
</dbReference>
<dbReference type="Proteomes" id="UP001302812">
    <property type="component" value="Unassembled WGS sequence"/>
</dbReference>
<evidence type="ECO:0000313" key="4">
    <source>
        <dbReference type="Proteomes" id="UP001302812"/>
    </source>
</evidence>
<feature type="compositionally biased region" description="Basic and acidic residues" evidence="1">
    <location>
        <begin position="128"/>
        <end position="140"/>
    </location>
</feature>
<dbReference type="InterPro" id="IPR036236">
    <property type="entry name" value="Znf_C2H2_sf"/>
</dbReference>
<dbReference type="PANTHER" id="PTHR46179">
    <property type="entry name" value="ZINC FINGER PROTEIN"/>
    <property type="match status" value="1"/>
</dbReference>
<gene>
    <name evidence="3" type="ORF">N656DRAFT_703511</name>
</gene>
<feature type="region of interest" description="Disordered" evidence="1">
    <location>
        <begin position="1"/>
        <end position="73"/>
    </location>
</feature>
<dbReference type="InterPro" id="IPR013087">
    <property type="entry name" value="Znf_C2H2_type"/>
</dbReference>
<dbReference type="SUPFAM" id="SSF57667">
    <property type="entry name" value="beta-beta-alpha zinc fingers"/>
    <property type="match status" value="1"/>
</dbReference>
<protein>
    <recommendedName>
        <fullName evidence="2">C2H2-type domain-containing protein</fullName>
    </recommendedName>
</protein>
<evidence type="ECO:0000256" key="1">
    <source>
        <dbReference type="SAM" id="MobiDB-lite"/>
    </source>
</evidence>
<feature type="region of interest" description="Disordered" evidence="1">
    <location>
        <begin position="364"/>
        <end position="387"/>
    </location>
</feature>
<accession>A0AAN6YVR8</accession>
<dbReference type="SMART" id="SM00355">
    <property type="entry name" value="ZnF_C2H2"/>
    <property type="match status" value="3"/>
</dbReference>
<name>A0AAN6YVR8_9PEZI</name>
<dbReference type="EMBL" id="MU853335">
    <property type="protein sequence ID" value="KAK4115328.1"/>
    <property type="molecule type" value="Genomic_DNA"/>
</dbReference>
<dbReference type="AlphaFoldDB" id="A0AAN6YVR8"/>
<feature type="region of interest" description="Disordered" evidence="1">
    <location>
        <begin position="174"/>
        <end position="267"/>
    </location>
</feature>
<sequence>MSTSAAPDLTEVPASDLYDPDEVLPKDSPLLEPYYPKTRPTPSPTPTVCSSVSPPPSPGNKRSSRRGKTEGFSHGEVLLISHLDGHRRDKAAYAEIESLASGPEEHADFQDYSDCGDSPGENLSGAGKDPDGLSVTREEASGIPKMSQGSADQDNMGAFDLKSLAAGALAAVADPQPVDAGPTPPVTENDVVGERPQAAPLHSPMAIATTRAETSRDERAVPAAMPSPYSPHSFYSPREHGATPQSLKLDPKSPTVNIPPSEGLPPIQLNSPRFETNGQTLPSIRAQLGDLHQLANNHAAENERMRHSSFPGSPPGTVPRLPSLHHTSPSMLPAEVYRDPISPSHRLASPGYYYSPTNGVPIHPEYARSSAESSSPDQVISTPTAPITDRMSIEGITNPQGIYVCKVPGCTALPFQTQYLLNSHANVHSSARPHYCPIKGCPRGEGGKGFKRKNEMIRHGLVHDSPGYVCPFCPDREHKYPRPDNLQRHVRVHHVDKDKDDPLLREVLAQRPDGPNRGRRRRGGPS</sequence>
<dbReference type="Gene3D" id="3.30.160.60">
    <property type="entry name" value="Classic Zinc Finger"/>
    <property type="match status" value="1"/>
</dbReference>
<reference evidence="3" key="2">
    <citation type="submission" date="2023-05" db="EMBL/GenBank/DDBJ databases">
        <authorList>
            <consortium name="Lawrence Berkeley National Laboratory"/>
            <person name="Steindorff A."/>
            <person name="Hensen N."/>
            <person name="Bonometti L."/>
            <person name="Westerberg I."/>
            <person name="Brannstrom I.O."/>
            <person name="Guillou S."/>
            <person name="Cros-Aarteil S."/>
            <person name="Calhoun S."/>
            <person name="Haridas S."/>
            <person name="Kuo A."/>
            <person name="Mondo S."/>
            <person name="Pangilinan J."/>
            <person name="Riley R."/>
            <person name="Labutti K."/>
            <person name="Andreopoulos B."/>
            <person name="Lipzen A."/>
            <person name="Chen C."/>
            <person name="Yanf M."/>
            <person name="Daum C."/>
            <person name="Ng V."/>
            <person name="Clum A."/>
            <person name="Ohm R."/>
            <person name="Martin F."/>
            <person name="Silar P."/>
            <person name="Natvig D."/>
            <person name="Lalanne C."/>
            <person name="Gautier V."/>
            <person name="Ament-Velasquez S.L."/>
            <person name="Kruys A."/>
            <person name="Hutchinson M.I."/>
            <person name="Powell A.J."/>
            <person name="Barry K."/>
            <person name="Miller A.N."/>
            <person name="Grigoriev I.V."/>
            <person name="Debuchy R."/>
            <person name="Gladieux P."/>
            <person name="Thoren M.H."/>
            <person name="Johannesson H."/>
        </authorList>
    </citation>
    <scope>NUCLEOTIDE SEQUENCE</scope>
    <source>
        <strain evidence="3">CBS 508.74</strain>
    </source>
</reference>
<proteinExistence type="predicted"/>
<feature type="domain" description="C2H2-type" evidence="2">
    <location>
        <begin position="434"/>
        <end position="463"/>
    </location>
</feature>
<dbReference type="GO" id="GO:0005634">
    <property type="term" value="C:nucleus"/>
    <property type="evidence" value="ECO:0007669"/>
    <property type="project" value="TreeGrafter"/>
</dbReference>
<dbReference type="GeneID" id="89935228"/>
<evidence type="ECO:0000313" key="3">
    <source>
        <dbReference type="EMBL" id="KAK4115328.1"/>
    </source>
</evidence>
<evidence type="ECO:0000259" key="2">
    <source>
        <dbReference type="SMART" id="SM00355"/>
    </source>
</evidence>
<dbReference type="InterPro" id="IPR051061">
    <property type="entry name" value="Zinc_finger_trans_reg"/>
</dbReference>
<feature type="compositionally biased region" description="Low complexity" evidence="1">
    <location>
        <begin position="226"/>
        <end position="236"/>
    </location>
</feature>
<feature type="region of interest" description="Disordered" evidence="1">
    <location>
        <begin position="494"/>
        <end position="526"/>
    </location>
</feature>
<dbReference type="RefSeq" id="XP_064672898.1">
    <property type="nucleotide sequence ID" value="XM_064811103.1"/>
</dbReference>